<name>A0ABU1AVW7_9BACT</name>
<evidence type="ECO:0000313" key="3">
    <source>
        <dbReference type="Proteomes" id="UP001225316"/>
    </source>
</evidence>
<evidence type="ECO:0008006" key="4">
    <source>
        <dbReference type="Google" id="ProtNLM"/>
    </source>
</evidence>
<gene>
    <name evidence="2" type="ORF">QEH52_12255</name>
</gene>
<evidence type="ECO:0000256" key="1">
    <source>
        <dbReference type="SAM" id="Coils"/>
    </source>
</evidence>
<sequence>MNPMLLNVLLISGGVHALALFILGSITVYKYIVPDEAQFEEPPAIVEEQPPPEVKIEIKQQAAPQAQSMQSLRMKQVGNISVTAVDVELPSMQESFTVSAGLGSFGGGSLLGGTRGSIGIGMSDVSVFGLKTRAERILFVIDANRHMVTDAKGGLNSYKVIKDEITDMVGNLSTGTLFNVMLQDRRKTMLFKDHLVSAGDQVHQQLIQWITPVNSNPNAPGLEGVPQARQPKLKALSDEVVHETIIYSGDRGNETAFLTQYALEQNVDAIFFITGYHKGFERIRRKPTERENEEWARTTASSKYQKQLAEHKLEIPEMEQRVKAELDRQNAERKAKGLPPRVLAQRYGVYSNAGELELEWKTKHPGWQPSHWIEERDVEKYFRELVDVLYTDKGSAKPSINVILFLAGDEAFNKEAEKSLNSYVRSFAGKNRVIRGENEIKSARSSKETKN</sequence>
<reference evidence="2 3" key="1">
    <citation type="submission" date="2023-04" db="EMBL/GenBank/DDBJ databases">
        <title>A novel bacteria isolated from coastal sediment.</title>
        <authorList>
            <person name="Liu X.-J."/>
            <person name="Du Z.-J."/>
        </authorList>
    </citation>
    <scope>NUCLEOTIDE SEQUENCE [LARGE SCALE GENOMIC DNA]</scope>
    <source>
        <strain evidence="2 3">SDUM461003</strain>
    </source>
</reference>
<evidence type="ECO:0000313" key="2">
    <source>
        <dbReference type="EMBL" id="MDQ8208287.1"/>
    </source>
</evidence>
<dbReference type="Proteomes" id="UP001225316">
    <property type="component" value="Unassembled WGS sequence"/>
</dbReference>
<keyword evidence="1" id="KW-0175">Coiled coil</keyword>
<feature type="coiled-coil region" evidence="1">
    <location>
        <begin position="301"/>
        <end position="328"/>
    </location>
</feature>
<proteinExistence type="predicted"/>
<organism evidence="2 3">
    <name type="scientific">Thalassobacterium maritimum</name>
    <dbReference type="NCBI Taxonomy" id="3041265"/>
    <lineage>
        <taxon>Bacteria</taxon>
        <taxon>Pseudomonadati</taxon>
        <taxon>Verrucomicrobiota</taxon>
        <taxon>Opitutia</taxon>
        <taxon>Puniceicoccales</taxon>
        <taxon>Coraliomargaritaceae</taxon>
        <taxon>Thalassobacterium</taxon>
    </lineage>
</organism>
<comment type="caution">
    <text evidence="2">The sequence shown here is derived from an EMBL/GenBank/DDBJ whole genome shotgun (WGS) entry which is preliminary data.</text>
</comment>
<keyword evidence="3" id="KW-1185">Reference proteome</keyword>
<protein>
    <recommendedName>
        <fullName evidence="4">VWFA domain-containing protein</fullName>
    </recommendedName>
</protein>
<dbReference type="EMBL" id="JARXHW010000028">
    <property type="protein sequence ID" value="MDQ8208287.1"/>
    <property type="molecule type" value="Genomic_DNA"/>
</dbReference>
<dbReference type="RefSeq" id="WP_308950803.1">
    <property type="nucleotide sequence ID" value="NZ_JARXHW010000028.1"/>
</dbReference>
<accession>A0ABU1AVW7</accession>